<proteinExistence type="predicted"/>
<dbReference type="OrthoDB" id="4082971at2759"/>
<sequence length="167" mass="19491">MSTDQDIILNPNSGHLPECQSINESNANRQDTKQKTKSKKVRKEQSDDDYILQKLQFYSTGPTLNTDDWLYDPEGLDQLDNSKKTDRVKMLHACEKSYYQKDYNKCLEMIRKAESLFGVQLDNEEDNEDIKSDFESSGKKTRKSAKVDRHIVELLHIKERCLEKLNI</sequence>
<name>A0A0V1Q0G3_9ASCO</name>
<comment type="caution">
    <text evidence="2">The sequence shown here is derived from an EMBL/GenBank/DDBJ whole genome shotgun (WGS) entry which is preliminary data.</text>
</comment>
<dbReference type="GeneID" id="26839263"/>
<evidence type="ECO:0000313" key="3">
    <source>
        <dbReference type="Proteomes" id="UP000054251"/>
    </source>
</evidence>
<evidence type="ECO:0000313" key="2">
    <source>
        <dbReference type="EMBL" id="KSA01963.1"/>
    </source>
</evidence>
<reference evidence="2 3" key="1">
    <citation type="submission" date="2015-11" db="EMBL/GenBank/DDBJ databases">
        <title>The genome of Debaryomyces fabryi.</title>
        <authorList>
            <person name="Tafer H."/>
            <person name="Lopandic K."/>
        </authorList>
    </citation>
    <scope>NUCLEOTIDE SEQUENCE [LARGE SCALE GENOMIC DNA]</scope>
    <source>
        <strain evidence="2 3">CBS 789</strain>
    </source>
</reference>
<dbReference type="EMBL" id="LMYN01000038">
    <property type="protein sequence ID" value="KSA01963.1"/>
    <property type="molecule type" value="Genomic_DNA"/>
</dbReference>
<feature type="compositionally biased region" description="Polar residues" evidence="1">
    <location>
        <begin position="20"/>
        <end position="29"/>
    </location>
</feature>
<feature type="region of interest" description="Disordered" evidence="1">
    <location>
        <begin position="1"/>
        <end position="46"/>
    </location>
</feature>
<keyword evidence="3" id="KW-1185">Reference proteome</keyword>
<feature type="compositionally biased region" description="Polar residues" evidence="1">
    <location>
        <begin position="1"/>
        <end position="13"/>
    </location>
</feature>
<dbReference type="RefSeq" id="XP_015468065.1">
    <property type="nucleotide sequence ID" value="XM_015611084.1"/>
</dbReference>
<dbReference type="AlphaFoldDB" id="A0A0V1Q0G3"/>
<dbReference type="Proteomes" id="UP000054251">
    <property type="component" value="Unassembled WGS sequence"/>
</dbReference>
<accession>A0A0V1Q0G3</accession>
<evidence type="ECO:0000256" key="1">
    <source>
        <dbReference type="SAM" id="MobiDB-lite"/>
    </source>
</evidence>
<protein>
    <submittedName>
        <fullName evidence="2">Uncharacterized protein</fullName>
    </submittedName>
</protein>
<gene>
    <name evidence="2" type="ORF">AC631_02254</name>
</gene>
<organism evidence="2 3">
    <name type="scientific">Debaryomyces fabryi</name>
    <dbReference type="NCBI Taxonomy" id="58627"/>
    <lineage>
        <taxon>Eukaryota</taxon>
        <taxon>Fungi</taxon>
        <taxon>Dikarya</taxon>
        <taxon>Ascomycota</taxon>
        <taxon>Saccharomycotina</taxon>
        <taxon>Pichiomycetes</taxon>
        <taxon>Debaryomycetaceae</taxon>
        <taxon>Debaryomyces</taxon>
    </lineage>
</organism>